<gene>
    <name evidence="7" type="ORF">BE221DRAFT_202546</name>
</gene>
<sequence>MSMRSLATTCFTFCYKLFNFLAVVTGPLVAAKISANGGRASEEGRRAAKRTVGSAMLLALTCGFVTMGVMEVFTDDLLRFCGAHHEPLMISSGDVTPYADAPTKKGILEYGEDYLRIRAASIPASLIVFVGVGAFRGLLDTRTALNVAILTEIFHLGLDPFLIFGLGPFEGFDVAGAATATTVSEWIGALWFVKLMMDEGILDFQSVFRLPDKESEDIAALASGSTSQLLRTILLQAVLVRATSTAADLGAAGAHQVCLQAWWITLFGLDSIAISAQALVANSLGKRDVLGARVAADRALNWGLGAGVLVGVVVFASAERLPYLFTNDPVIAAEAVTPIRILALLQPLNSAVFIGDGVFQGSADFDFLAKAMAISAGAGILALGAAGSVEGSTLTSVWLGMAVLMFGRATTLGWRYYKDEESPLALSASECVLYYDDITDVDADDVVVVEDDANDVSRPGL</sequence>
<dbReference type="GO" id="GO:0042910">
    <property type="term" value="F:xenobiotic transmembrane transporter activity"/>
    <property type="evidence" value="ECO:0007669"/>
    <property type="project" value="InterPro"/>
</dbReference>
<evidence type="ECO:0000256" key="6">
    <source>
        <dbReference type="RuleBase" id="RU004914"/>
    </source>
</evidence>
<dbReference type="Pfam" id="PF01554">
    <property type="entry name" value="MatE"/>
    <property type="match status" value="2"/>
</dbReference>
<evidence type="ECO:0000256" key="5">
    <source>
        <dbReference type="ARBA" id="ARBA00023136"/>
    </source>
</evidence>
<comment type="caution">
    <text evidence="6">Lacks conserved residue(s) required for the propagation of feature annotation.</text>
</comment>
<comment type="similarity">
    <text evidence="2 6">Belongs to the multi antimicrobial extrusion (MATE) (TC 2.A.66.1) family.</text>
</comment>
<dbReference type="AlphaFoldDB" id="A0A1Y5IQA6"/>
<keyword evidence="5 6" id="KW-0472">Membrane</keyword>
<evidence type="ECO:0000313" key="7">
    <source>
        <dbReference type="EMBL" id="OUS49292.1"/>
    </source>
</evidence>
<evidence type="ECO:0000256" key="1">
    <source>
        <dbReference type="ARBA" id="ARBA00004141"/>
    </source>
</evidence>
<feature type="transmembrane region" description="Helical" evidence="6">
    <location>
        <begin position="174"/>
        <end position="193"/>
    </location>
</feature>
<dbReference type="EMBL" id="KZ155771">
    <property type="protein sequence ID" value="OUS49292.1"/>
    <property type="molecule type" value="Genomic_DNA"/>
</dbReference>
<dbReference type="GO" id="GO:0016020">
    <property type="term" value="C:membrane"/>
    <property type="evidence" value="ECO:0007669"/>
    <property type="project" value="UniProtKB-SubCell"/>
</dbReference>
<dbReference type="InterPro" id="IPR044644">
    <property type="entry name" value="DinF-like"/>
</dbReference>
<feature type="transmembrane region" description="Helical" evidence="6">
    <location>
        <begin position="147"/>
        <end position="168"/>
    </location>
</feature>
<dbReference type="eggNOG" id="KOG1347">
    <property type="taxonomic scope" value="Eukaryota"/>
</dbReference>
<keyword evidence="3 6" id="KW-0812">Transmembrane</keyword>
<dbReference type="CDD" id="cd13136">
    <property type="entry name" value="MATE_DinF_like"/>
    <property type="match status" value="1"/>
</dbReference>
<feature type="transmembrane region" description="Helical" evidence="6">
    <location>
        <begin position="371"/>
        <end position="389"/>
    </location>
</feature>
<feature type="transmembrane region" description="Helical" evidence="6">
    <location>
        <begin position="395"/>
        <end position="417"/>
    </location>
</feature>
<feature type="transmembrane region" description="Helical" evidence="6">
    <location>
        <begin position="299"/>
        <end position="318"/>
    </location>
</feature>
<keyword evidence="4 6" id="KW-1133">Transmembrane helix</keyword>
<evidence type="ECO:0000256" key="4">
    <source>
        <dbReference type="ARBA" id="ARBA00022989"/>
    </source>
</evidence>
<evidence type="ECO:0000256" key="2">
    <source>
        <dbReference type="ARBA" id="ARBA00010199"/>
    </source>
</evidence>
<reference evidence="7" key="1">
    <citation type="submission" date="2017-04" db="EMBL/GenBank/DDBJ databases">
        <title>Population genomics of picophytoplankton unveils novel chromosome hypervariability.</title>
        <authorList>
            <consortium name="DOE Joint Genome Institute"/>
            <person name="Blanc-Mathieu R."/>
            <person name="Krasovec M."/>
            <person name="Hebrard M."/>
            <person name="Yau S."/>
            <person name="Desgranges E."/>
            <person name="Martin J."/>
            <person name="Schackwitz W."/>
            <person name="Kuo A."/>
            <person name="Salin G."/>
            <person name="Donnadieu C."/>
            <person name="Desdevises Y."/>
            <person name="Sanchez-Ferandin S."/>
            <person name="Moreau H."/>
            <person name="Rivals E."/>
            <person name="Grigoriev I.V."/>
            <person name="Grimsley N."/>
            <person name="Eyre-Walker A."/>
            <person name="Piganeau G."/>
        </authorList>
    </citation>
    <scope>NUCLEOTIDE SEQUENCE [LARGE SCALE GENOMIC DNA]</scope>
    <source>
        <strain evidence="7">RCC 1115</strain>
    </source>
</reference>
<dbReference type="Proteomes" id="UP000195557">
    <property type="component" value="Unassembled WGS sequence"/>
</dbReference>
<accession>A0A1Y5IQA6</accession>
<protein>
    <recommendedName>
        <fullName evidence="6">Protein DETOXIFICATION</fullName>
    </recommendedName>
    <alternativeName>
        <fullName evidence="6">Multidrug and toxic compound extrusion protein</fullName>
    </alternativeName>
</protein>
<dbReference type="PANTHER" id="PTHR42893:SF46">
    <property type="entry name" value="PROTEIN DETOXIFICATION 44, CHLOROPLASTIC"/>
    <property type="match status" value="1"/>
</dbReference>
<comment type="subcellular location">
    <subcellularLocation>
        <location evidence="1">Membrane</location>
        <topology evidence="1">Multi-pass membrane protein</topology>
    </subcellularLocation>
</comment>
<dbReference type="NCBIfam" id="TIGR00797">
    <property type="entry name" value="matE"/>
    <property type="match status" value="1"/>
</dbReference>
<dbReference type="GO" id="GO:0015297">
    <property type="term" value="F:antiporter activity"/>
    <property type="evidence" value="ECO:0007669"/>
    <property type="project" value="InterPro"/>
</dbReference>
<feature type="transmembrane region" description="Helical" evidence="6">
    <location>
        <begin position="51"/>
        <end position="70"/>
    </location>
</feature>
<evidence type="ECO:0000256" key="3">
    <source>
        <dbReference type="ARBA" id="ARBA00022692"/>
    </source>
</evidence>
<organism evidence="7">
    <name type="scientific">Ostreococcus tauri</name>
    <name type="common">Marine green alga</name>
    <dbReference type="NCBI Taxonomy" id="70448"/>
    <lineage>
        <taxon>Eukaryota</taxon>
        <taxon>Viridiplantae</taxon>
        <taxon>Chlorophyta</taxon>
        <taxon>Mamiellophyceae</taxon>
        <taxon>Mamiellales</taxon>
        <taxon>Bathycoccaceae</taxon>
        <taxon>Ostreococcus</taxon>
    </lineage>
</organism>
<feature type="transmembrane region" description="Helical" evidence="6">
    <location>
        <begin position="115"/>
        <end position="135"/>
    </location>
</feature>
<dbReference type="InterPro" id="IPR002528">
    <property type="entry name" value="MATE_fam"/>
</dbReference>
<proteinExistence type="inferred from homology"/>
<dbReference type="PANTHER" id="PTHR42893">
    <property type="entry name" value="PROTEIN DETOXIFICATION 44, CHLOROPLASTIC-RELATED"/>
    <property type="match status" value="1"/>
</dbReference>
<name>A0A1Y5IQA6_OSTTA</name>